<dbReference type="PANTHER" id="PTHR43138:SF1">
    <property type="entry name" value="N-ACETYLTRANSFERASE ACA1"/>
    <property type="match status" value="1"/>
</dbReference>
<dbReference type="InterPro" id="IPR052742">
    <property type="entry name" value="Mito_N-acetyltransferase"/>
</dbReference>
<evidence type="ECO:0000313" key="3">
    <source>
        <dbReference type="Proteomes" id="UP000249177"/>
    </source>
</evidence>
<dbReference type="Gene3D" id="3.40.630.30">
    <property type="match status" value="1"/>
</dbReference>
<keyword evidence="2" id="KW-0808">Transferase</keyword>
<dbReference type="InterPro" id="IPR016181">
    <property type="entry name" value="Acyl_CoA_acyltransferase"/>
</dbReference>
<proteinExistence type="predicted"/>
<dbReference type="Proteomes" id="UP000249177">
    <property type="component" value="Unassembled WGS sequence"/>
</dbReference>
<dbReference type="InterPro" id="IPR000182">
    <property type="entry name" value="GNAT_dom"/>
</dbReference>
<feature type="domain" description="N-acetyltransferase" evidence="1">
    <location>
        <begin position="1"/>
        <end position="163"/>
    </location>
</feature>
<reference evidence="2 3" key="1">
    <citation type="submission" date="2018-06" db="EMBL/GenBank/DDBJ databases">
        <title>Flavobacterium sp IMCC34762, genome.</title>
        <authorList>
            <person name="Joung Y."/>
            <person name="Cho J."/>
            <person name="Song J."/>
        </authorList>
    </citation>
    <scope>NUCLEOTIDE SEQUENCE [LARGE SCALE GENOMIC DNA]</scope>
    <source>
        <strain evidence="2 3">IMCC34762</strain>
    </source>
</reference>
<dbReference type="OrthoDB" id="6290225at2"/>
<name>A0A2W7VRN1_9FLAO</name>
<dbReference type="SUPFAM" id="SSF55729">
    <property type="entry name" value="Acyl-CoA N-acyltransferases (Nat)"/>
    <property type="match status" value="1"/>
</dbReference>
<sequence>MNIRRADEKKDYDKVWDIFTNVISTGDTYVFDPNTPKDSLHKNWFADYLDTFVAVDDNDEILGTYIIKPNQIDLGDHIANCGYMVNPKYHGKGTGKILCEHSINFAKDKGYLGIQFNIVVSTNTNAVELWKKYGFKIIGTTPKGFRHKNLGLVDTYIMFKDLQNN</sequence>
<comment type="caution">
    <text evidence="2">The sequence shown here is derived from an EMBL/GenBank/DDBJ whole genome shotgun (WGS) entry which is preliminary data.</text>
</comment>
<dbReference type="EMBL" id="QKXH01000002">
    <property type="protein sequence ID" value="PZX94782.1"/>
    <property type="molecule type" value="Genomic_DNA"/>
</dbReference>
<dbReference type="PROSITE" id="PS51186">
    <property type="entry name" value="GNAT"/>
    <property type="match status" value="1"/>
</dbReference>
<evidence type="ECO:0000313" key="2">
    <source>
        <dbReference type="EMBL" id="PZX94782.1"/>
    </source>
</evidence>
<dbReference type="RefSeq" id="WP_111408878.1">
    <property type="nucleotide sequence ID" value="NZ_QKXH01000002.1"/>
</dbReference>
<dbReference type="CDD" id="cd04301">
    <property type="entry name" value="NAT_SF"/>
    <property type="match status" value="1"/>
</dbReference>
<keyword evidence="3" id="KW-1185">Reference proteome</keyword>
<dbReference type="PANTHER" id="PTHR43138">
    <property type="entry name" value="ACETYLTRANSFERASE, GNAT FAMILY"/>
    <property type="match status" value="1"/>
</dbReference>
<dbReference type="Pfam" id="PF00583">
    <property type="entry name" value="Acetyltransf_1"/>
    <property type="match status" value="1"/>
</dbReference>
<evidence type="ECO:0000259" key="1">
    <source>
        <dbReference type="PROSITE" id="PS51186"/>
    </source>
</evidence>
<gene>
    <name evidence="2" type="ORF">DOS84_04305</name>
</gene>
<dbReference type="GO" id="GO:0016747">
    <property type="term" value="F:acyltransferase activity, transferring groups other than amino-acyl groups"/>
    <property type="evidence" value="ECO:0007669"/>
    <property type="project" value="InterPro"/>
</dbReference>
<dbReference type="AlphaFoldDB" id="A0A2W7VRN1"/>
<accession>A0A2W7VRN1</accession>
<organism evidence="2 3">
    <name type="scientific">Flavobacterium aquariorum</name>
    <dbReference type="NCBI Taxonomy" id="2217670"/>
    <lineage>
        <taxon>Bacteria</taxon>
        <taxon>Pseudomonadati</taxon>
        <taxon>Bacteroidota</taxon>
        <taxon>Flavobacteriia</taxon>
        <taxon>Flavobacteriales</taxon>
        <taxon>Flavobacteriaceae</taxon>
        <taxon>Flavobacterium</taxon>
    </lineage>
</organism>
<protein>
    <submittedName>
        <fullName evidence="2">GNAT family N-acetyltransferase</fullName>
    </submittedName>
</protein>